<organism evidence="1 2">
    <name type="scientific">Ambispora gerdemannii</name>
    <dbReference type="NCBI Taxonomy" id="144530"/>
    <lineage>
        <taxon>Eukaryota</taxon>
        <taxon>Fungi</taxon>
        <taxon>Fungi incertae sedis</taxon>
        <taxon>Mucoromycota</taxon>
        <taxon>Glomeromycotina</taxon>
        <taxon>Glomeromycetes</taxon>
        <taxon>Archaeosporales</taxon>
        <taxon>Ambisporaceae</taxon>
        <taxon>Ambispora</taxon>
    </lineage>
</organism>
<accession>A0A9N8VY04</accession>
<evidence type="ECO:0000313" key="2">
    <source>
        <dbReference type="Proteomes" id="UP000789831"/>
    </source>
</evidence>
<dbReference type="EMBL" id="CAJVPL010000235">
    <property type="protein sequence ID" value="CAG8470339.1"/>
    <property type="molecule type" value="Genomic_DNA"/>
</dbReference>
<name>A0A9N8VY04_9GLOM</name>
<dbReference type="AlphaFoldDB" id="A0A9N8VY04"/>
<dbReference type="Gene3D" id="3.40.50.720">
    <property type="entry name" value="NAD(P)-binding Rossmann-like Domain"/>
    <property type="match status" value="1"/>
</dbReference>
<keyword evidence="2" id="KW-1185">Reference proteome</keyword>
<evidence type="ECO:0000313" key="1">
    <source>
        <dbReference type="EMBL" id="CAG8470339.1"/>
    </source>
</evidence>
<reference evidence="1" key="1">
    <citation type="submission" date="2021-06" db="EMBL/GenBank/DDBJ databases">
        <authorList>
            <person name="Kallberg Y."/>
            <person name="Tangrot J."/>
            <person name="Rosling A."/>
        </authorList>
    </citation>
    <scope>NUCLEOTIDE SEQUENCE</scope>
    <source>
        <strain evidence="1">MT106</strain>
    </source>
</reference>
<gene>
    <name evidence="1" type="ORF">AGERDE_LOCUS2706</name>
</gene>
<proteinExistence type="predicted"/>
<sequence length="172" mass="18734">MSKAQALILGQIKHANETLAELKDRHIIFEFNGTRQEFILTAYESYENISALLCNPTESINKLDKEILELLPTNVSLILVIGDARKFVDIEAATALGITVSDTNSTLLGASTQEEIEKKSIEILDETLFTGIPTNPINDPEVVAENTAKRVTELIGSLGAFEEFDVADALAG</sequence>
<dbReference type="Proteomes" id="UP000789831">
    <property type="component" value="Unassembled WGS sequence"/>
</dbReference>
<comment type="caution">
    <text evidence="1">The sequence shown here is derived from an EMBL/GenBank/DDBJ whole genome shotgun (WGS) entry which is preliminary data.</text>
</comment>
<protein>
    <submittedName>
        <fullName evidence="1">6563_t:CDS:1</fullName>
    </submittedName>
</protein>
<dbReference type="OrthoDB" id="9991913at2759"/>
<dbReference type="SUPFAM" id="SSF52283">
    <property type="entry name" value="Formate/glycerate dehydrogenase catalytic domain-like"/>
    <property type="match status" value="1"/>
</dbReference>